<feature type="region of interest" description="Disordered" evidence="1">
    <location>
        <begin position="1"/>
        <end position="22"/>
    </location>
</feature>
<evidence type="ECO:0000256" key="1">
    <source>
        <dbReference type="SAM" id="MobiDB-lite"/>
    </source>
</evidence>
<name>A0A1I8AKJ3_9BILA</name>
<keyword evidence="2" id="KW-1185">Reference proteome</keyword>
<organism evidence="2 3">
    <name type="scientific">Steinernema glaseri</name>
    <dbReference type="NCBI Taxonomy" id="37863"/>
    <lineage>
        <taxon>Eukaryota</taxon>
        <taxon>Metazoa</taxon>
        <taxon>Ecdysozoa</taxon>
        <taxon>Nematoda</taxon>
        <taxon>Chromadorea</taxon>
        <taxon>Rhabditida</taxon>
        <taxon>Tylenchina</taxon>
        <taxon>Panagrolaimomorpha</taxon>
        <taxon>Strongyloidoidea</taxon>
        <taxon>Steinernematidae</taxon>
        <taxon>Steinernema</taxon>
    </lineage>
</organism>
<dbReference type="WBParaSite" id="L893_g655.t1">
    <property type="protein sequence ID" value="L893_g655.t1"/>
    <property type="gene ID" value="L893_g655"/>
</dbReference>
<dbReference type="AlphaFoldDB" id="A0A1I8AKJ3"/>
<evidence type="ECO:0000313" key="2">
    <source>
        <dbReference type="Proteomes" id="UP000095287"/>
    </source>
</evidence>
<dbReference type="Proteomes" id="UP000095287">
    <property type="component" value="Unplaced"/>
</dbReference>
<sequence length="194" mass="21527">MLRQAAGSGFEKAGSRDSGSQVGVDIARKWETESAIFSKDAHSDVSTQHQAHRGETVTVCHIRLARIAMAVVFESKDVSIQHQAHLRGTVTVCHIRLARIAMAVVFESKGWRGDDAPHSNLPLAGGRRLSWTMSWTLLDVFPYELSIEIWARAADGEGGGGAGKGRGREIPRLRHIQLRRTFRVRPSRLRQQRG</sequence>
<evidence type="ECO:0000313" key="3">
    <source>
        <dbReference type="WBParaSite" id="L893_g655.t1"/>
    </source>
</evidence>
<accession>A0A1I8AKJ3</accession>
<protein>
    <submittedName>
        <fullName evidence="3">Uncharacterized protein</fullName>
    </submittedName>
</protein>
<proteinExistence type="predicted"/>
<reference evidence="3" key="1">
    <citation type="submission" date="2016-11" db="UniProtKB">
        <authorList>
            <consortium name="WormBaseParasite"/>
        </authorList>
    </citation>
    <scope>IDENTIFICATION</scope>
</reference>